<feature type="region of interest" description="Disordered" evidence="1">
    <location>
        <begin position="1"/>
        <end position="23"/>
    </location>
</feature>
<dbReference type="RefSeq" id="WP_048081477.1">
    <property type="nucleotide sequence ID" value="NZ_JAPVER010000020.1"/>
</dbReference>
<name>A0A9E5A1V2_9EURY</name>
<evidence type="ECO:0000256" key="1">
    <source>
        <dbReference type="SAM" id="MobiDB-lite"/>
    </source>
</evidence>
<dbReference type="EMBL" id="JAPVER010000020">
    <property type="protein sequence ID" value="MCZ3365603.1"/>
    <property type="molecule type" value="Genomic_DNA"/>
</dbReference>
<gene>
    <name evidence="3" type="ORF">O3H35_00290</name>
    <name evidence="2" type="ORF">O3H54_06880</name>
</gene>
<dbReference type="AlphaFoldDB" id="A0A9E5A1V2"/>
<dbReference type="Proteomes" id="UP001068021">
    <property type="component" value="Unassembled WGS sequence"/>
</dbReference>
<accession>A0A9E5A1V2</accession>
<feature type="compositionally biased region" description="Basic residues" evidence="1">
    <location>
        <begin position="12"/>
        <end position="23"/>
    </location>
</feature>
<dbReference type="Proteomes" id="UP001074446">
    <property type="component" value="Unassembled WGS sequence"/>
</dbReference>
<dbReference type="EMBL" id="JAPVES010000024">
    <property type="protein sequence ID" value="MCZ3371066.1"/>
    <property type="molecule type" value="Genomic_DNA"/>
</dbReference>
<organism evidence="3">
    <name type="scientific">Methanobacterium veterum</name>
    <dbReference type="NCBI Taxonomy" id="408577"/>
    <lineage>
        <taxon>Archaea</taxon>
        <taxon>Methanobacteriati</taxon>
        <taxon>Methanobacteriota</taxon>
        <taxon>Methanomada group</taxon>
        <taxon>Methanobacteria</taxon>
        <taxon>Methanobacteriales</taxon>
        <taxon>Methanobacteriaceae</taxon>
        <taxon>Methanobacterium</taxon>
    </lineage>
</organism>
<evidence type="ECO:0000313" key="3">
    <source>
        <dbReference type="EMBL" id="MCZ3371066.1"/>
    </source>
</evidence>
<proteinExistence type="predicted"/>
<keyword evidence="4" id="KW-1185">Reference proteome</keyword>
<evidence type="ECO:0000313" key="2">
    <source>
        <dbReference type="EMBL" id="MCZ3365603.1"/>
    </source>
</evidence>
<comment type="caution">
    <text evidence="3">The sequence shown here is derived from an EMBL/GenBank/DDBJ whole genome shotgun (WGS) entry which is preliminary data.</text>
</comment>
<reference evidence="3" key="1">
    <citation type="submission" date="2022-12" db="EMBL/GenBank/DDBJ databases">
        <title>Reclassification of two methanogenic archaea species isolated from the Kolyma lowland permafrost.</title>
        <authorList>
            <person name="Trubitsyn V.E."/>
            <person name="Rivkina E.M."/>
            <person name="Shcherbakova V.A."/>
        </authorList>
    </citation>
    <scope>NUCLEOTIDE SEQUENCE</scope>
    <source>
        <strain evidence="2">M2</strain>
        <strain evidence="3">MK4</strain>
    </source>
</reference>
<protein>
    <submittedName>
        <fullName evidence="3">Uncharacterized protein</fullName>
    </submittedName>
</protein>
<evidence type="ECO:0000313" key="4">
    <source>
        <dbReference type="Proteomes" id="UP001068021"/>
    </source>
</evidence>
<sequence>MCEDKNCGCNHHQGHHGRYHRHHMKGYKSIVKRTEKDVIVPEVLLEVADVDVGDFLEISVRRVKKHHHHVK</sequence>